<organism evidence="1 2">
    <name type="scientific">Daphnia pulex</name>
    <name type="common">Water flea</name>
    <dbReference type="NCBI Taxonomy" id="6669"/>
    <lineage>
        <taxon>Eukaryota</taxon>
        <taxon>Metazoa</taxon>
        <taxon>Ecdysozoa</taxon>
        <taxon>Arthropoda</taxon>
        <taxon>Crustacea</taxon>
        <taxon>Branchiopoda</taxon>
        <taxon>Diplostraca</taxon>
        <taxon>Cladocera</taxon>
        <taxon>Anomopoda</taxon>
        <taxon>Daphniidae</taxon>
        <taxon>Daphnia</taxon>
    </lineage>
</organism>
<dbReference type="OMA" id="NDRTIIH"/>
<evidence type="ECO:0008006" key="3">
    <source>
        <dbReference type="Google" id="ProtNLM"/>
    </source>
</evidence>
<dbReference type="SUPFAM" id="SSF53098">
    <property type="entry name" value="Ribonuclease H-like"/>
    <property type="match status" value="1"/>
</dbReference>
<evidence type="ECO:0000313" key="2">
    <source>
        <dbReference type="Proteomes" id="UP000000305"/>
    </source>
</evidence>
<dbReference type="KEGG" id="dpx:DAPPUDRAFT_262245"/>
<dbReference type="InterPro" id="IPR012337">
    <property type="entry name" value="RNaseH-like_sf"/>
</dbReference>
<accession>E9HMM8</accession>
<name>E9HMM8_DAPPU</name>
<dbReference type="EMBL" id="GL732688">
    <property type="protein sequence ID" value="EFX66996.1"/>
    <property type="molecule type" value="Genomic_DNA"/>
</dbReference>
<dbReference type="InParanoid" id="E9HMM8"/>
<evidence type="ECO:0000313" key="1">
    <source>
        <dbReference type="EMBL" id="EFX66996.1"/>
    </source>
</evidence>
<proteinExistence type="predicted"/>
<sequence length="173" mass="19104">MKPLTEALDVFQNEEQMSVGCVLPVLSLLKEKISAFKNDRTIIHCAPLVTRLMKASRLDVATTENLSGTSSSPRKRSRFLDGLQKKASIELSEVDRYINDGYGVLADLNRYPTIKQIFIEYNSALPSSAACERLFGTAGLIFGHGDSGYLFHWLPMGATLATPTVATYIKNDE</sequence>
<dbReference type="STRING" id="6669.E9HMM8"/>
<dbReference type="AlphaFoldDB" id="E9HMM8"/>
<reference evidence="1 2" key="1">
    <citation type="journal article" date="2011" name="Science">
        <title>The ecoresponsive genome of Daphnia pulex.</title>
        <authorList>
            <person name="Colbourne J.K."/>
            <person name="Pfrender M.E."/>
            <person name="Gilbert D."/>
            <person name="Thomas W.K."/>
            <person name="Tucker A."/>
            <person name="Oakley T.H."/>
            <person name="Tokishita S."/>
            <person name="Aerts A."/>
            <person name="Arnold G.J."/>
            <person name="Basu M.K."/>
            <person name="Bauer D.J."/>
            <person name="Caceres C.E."/>
            <person name="Carmel L."/>
            <person name="Casola C."/>
            <person name="Choi J.H."/>
            <person name="Detter J.C."/>
            <person name="Dong Q."/>
            <person name="Dusheyko S."/>
            <person name="Eads B.D."/>
            <person name="Frohlich T."/>
            <person name="Geiler-Samerotte K.A."/>
            <person name="Gerlach D."/>
            <person name="Hatcher P."/>
            <person name="Jogdeo S."/>
            <person name="Krijgsveld J."/>
            <person name="Kriventseva E.V."/>
            <person name="Kultz D."/>
            <person name="Laforsch C."/>
            <person name="Lindquist E."/>
            <person name="Lopez J."/>
            <person name="Manak J.R."/>
            <person name="Muller J."/>
            <person name="Pangilinan J."/>
            <person name="Patwardhan R.P."/>
            <person name="Pitluck S."/>
            <person name="Pritham E.J."/>
            <person name="Rechtsteiner A."/>
            <person name="Rho M."/>
            <person name="Rogozin I.B."/>
            <person name="Sakarya O."/>
            <person name="Salamov A."/>
            <person name="Schaack S."/>
            <person name="Shapiro H."/>
            <person name="Shiga Y."/>
            <person name="Skalitzky C."/>
            <person name="Smith Z."/>
            <person name="Souvorov A."/>
            <person name="Sung W."/>
            <person name="Tang Z."/>
            <person name="Tsuchiya D."/>
            <person name="Tu H."/>
            <person name="Vos H."/>
            <person name="Wang M."/>
            <person name="Wolf Y.I."/>
            <person name="Yamagata H."/>
            <person name="Yamada T."/>
            <person name="Ye Y."/>
            <person name="Shaw J.R."/>
            <person name="Andrews J."/>
            <person name="Crease T.J."/>
            <person name="Tang H."/>
            <person name="Lucas S.M."/>
            <person name="Robertson H.M."/>
            <person name="Bork P."/>
            <person name="Koonin E.V."/>
            <person name="Zdobnov E.M."/>
            <person name="Grigoriev I.V."/>
            <person name="Lynch M."/>
            <person name="Boore J.L."/>
        </authorList>
    </citation>
    <scope>NUCLEOTIDE SEQUENCE [LARGE SCALE GENOMIC DNA]</scope>
</reference>
<dbReference type="HOGENOM" id="CLU_1549190_0_0_1"/>
<gene>
    <name evidence="1" type="ORF">DAPPUDRAFT_262245</name>
</gene>
<dbReference type="Proteomes" id="UP000000305">
    <property type="component" value="Unassembled WGS sequence"/>
</dbReference>
<keyword evidence="2" id="KW-1185">Reference proteome</keyword>
<protein>
    <recommendedName>
        <fullName evidence="3">HAT C-terminal dimerisation domain-containing protein</fullName>
    </recommendedName>
</protein>
<dbReference type="OrthoDB" id="6382070at2759"/>